<dbReference type="Proteomes" id="UP001428341">
    <property type="component" value="Unassembled WGS sequence"/>
</dbReference>
<name>A0AAP0LW51_9ROSI</name>
<dbReference type="EMBL" id="JBCGBO010000024">
    <property type="protein sequence ID" value="KAK9183220.1"/>
    <property type="molecule type" value="Genomic_DNA"/>
</dbReference>
<feature type="chain" id="PRO_5042812389" description="S-protein homolog" evidence="1">
    <location>
        <begin position="22"/>
        <end position="188"/>
    </location>
</feature>
<evidence type="ECO:0008006" key="4">
    <source>
        <dbReference type="Google" id="ProtNLM"/>
    </source>
</evidence>
<dbReference type="AlphaFoldDB" id="A0AAP0LW51"/>
<sequence length="188" mass="20273">MSTFNKVTLLLSLLLISYTSARKPSNSLKVHINVFNKLGNGLDVTVHCKSKNDDLGERGRTAERCCTLISSEKLFMVVKTTAAVTTLALFYGATPTDGLFPFHLVSSVSFPNMQTASFQAHCDVHEPNSTTTQTFLAAAYGGFPLPTTLHNSNKPSSDHHASPLQPLSVPATNLNAPYSASVLPRSYS</sequence>
<keyword evidence="1" id="KW-0732">Signal</keyword>
<evidence type="ECO:0000256" key="1">
    <source>
        <dbReference type="SAM" id="SignalP"/>
    </source>
</evidence>
<reference evidence="2 3" key="1">
    <citation type="submission" date="2024-05" db="EMBL/GenBank/DDBJ databases">
        <title>Haplotype-resolved chromosome-level genome assembly of Huyou (Citrus changshanensis).</title>
        <authorList>
            <person name="Miao C."/>
            <person name="Chen W."/>
            <person name="Wu Y."/>
            <person name="Wang L."/>
            <person name="Zhao S."/>
            <person name="Grierson D."/>
            <person name="Xu C."/>
            <person name="Chen K."/>
        </authorList>
    </citation>
    <scope>NUCLEOTIDE SEQUENCE [LARGE SCALE GENOMIC DNA]</scope>
    <source>
        <strain evidence="2">01-14</strain>
        <tissue evidence="2">Leaf</tissue>
    </source>
</reference>
<evidence type="ECO:0000313" key="2">
    <source>
        <dbReference type="EMBL" id="KAK9183220.1"/>
    </source>
</evidence>
<protein>
    <recommendedName>
        <fullName evidence="4">S-protein homolog</fullName>
    </recommendedName>
</protein>
<feature type="signal peptide" evidence="1">
    <location>
        <begin position="1"/>
        <end position="21"/>
    </location>
</feature>
<organism evidence="2 3">
    <name type="scientific">Citrus x changshan-huyou</name>
    <dbReference type="NCBI Taxonomy" id="2935761"/>
    <lineage>
        <taxon>Eukaryota</taxon>
        <taxon>Viridiplantae</taxon>
        <taxon>Streptophyta</taxon>
        <taxon>Embryophyta</taxon>
        <taxon>Tracheophyta</taxon>
        <taxon>Spermatophyta</taxon>
        <taxon>Magnoliopsida</taxon>
        <taxon>eudicotyledons</taxon>
        <taxon>Gunneridae</taxon>
        <taxon>Pentapetalae</taxon>
        <taxon>rosids</taxon>
        <taxon>malvids</taxon>
        <taxon>Sapindales</taxon>
        <taxon>Rutaceae</taxon>
        <taxon>Aurantioideae</taxon>
        <taxon>Citrus</taxon>
    </lineage>
</organism>
<accession>A0AAP0LW51</accession>
<proteinExistence type="predicted"/>
<gene>
    <name evidence="2" type="ORF">WN944_026369</name>
</gene>
<keyword evidence="3" id="KW-1185">Reference proteome</keyword>
<comment type="caution">
    <text evidence="2">The sequence shown here is derived from an EMBL/GenBank/DDBJ whole genome shotgun (WGS) entry which is preliminary data.</text>
</comment>
<evidence type="ECO:0000313" key="3">
    <source>
        <dbReference type="Proteomes" id="UP001428341"/>
    </source>
</evidence>